<dbReference type="OrthoDB" id="5491447at2"/>
<keyword evidence="1" id="KW-0472">Membrane</keyword>
<keyword evidence="4" id="KW-1185">Reference proteome</keyword>
<proteinExistence type="predicted"/>
<dbReference type="AlphaFoldDB" id="A0A4U0GQS6"/>
<feature type="transmembrane region" description="Helical" evidence="1">
    <location>
        <begin position="129"/>
        <end position="149"/>
    </location>
</feature>
<dbReference type="EMBL" id="SUKA01000010">
    <property type="protein sequence ID" value="TJY61300.1"/>
    <property type="molecule type" value="Genomic_DNA"/>
</dbReference>
<comment type="caution">
    <text evidence="3">The sequence shown here is derived from an EMBL/GenBank/DDBJ whole genome shotgun (WGS) entry which is preliminary data.</text>
</comment>
<accession>A0A4U0GQS6</accession>
<sequence>MERISSKRYPKSEGVTMHRWVLLLLCFNNFQSFSQQLEAPEEEKSVDTIEVREYWRSNYYDSIPSATHLTDANKQTFEQLIAKYQEEDFVYSESVAQKMNFIDTILNRITKLLEDLFPKPNTTGINKTFFYILGAIGGIMFLFLIYKLIFNRNKLMTYLEDEDADEEKQVHFVEQNLMQVNVLDYIHEALKKENFPLAIRYQQLLTIQGLSRKGVVEWKHTKTNMELAEEIGNQELKRQFQECVAIFDYVWFGEFPIDKNEYNRYASVFQQFQRKWL</sequence>
<gene>
    <name evidence="3" type="ORF">FAZ19_22030</name>
</gene>
<organism evidence="3 4">
    <name type="scientific">Sphingobacterium alkalisoli</name>
    <dbReference type="NCBI Taxonomy" id="1874115"/>
    <lineage>
        <taxon>Bacteria</taxon>
        <taxon>Pseudomonadati</taxon>
        <taxon>Bacteroidota</taxon>
        <taxon>Sphingobacteriia</taxon>
        <taxon>Sphingobacteriales</taxon>
        <taxon>Sphingobacteriaceae</taxon>
        <taxon>Sphingobacterium</taxon>
    </lineage>
</organism>
<keyword evidence="1" id="KW-1133">Transmembrane helix</keyword>
<dbReference type="Pfam" id="PF13559">
    <property type="entry name" value="DUF4129"/>
    <property type="match status" value="1"/>
</dbReference>
<evidence type="ECO:0000259" key="2">
    <source>
        <dbReference type="Pfam" id="PF13559"/>
    </source>
</evidence>
<protein>
    <submittedName>
        <fullName evidence="3">DUF4129 domain-containing protein</fullName>
    </submittedName>
</protein>
<reference evidence="3 4" key="1">
    <citation type="submission" date="2019-04" db="EMBL/GenBank/DDBJ databases">
        <title>Sphingobacterium olei sp. nov., isolated from oil-contaminated soil.</title>
        <authorList>
            <person name="Liu B."/>
        </authorList>
    </citation>
    <scope>NUCLEOTIDE SEQUENCE [LARGE SCALE GENOMIC DNA]</scope>
    <source>
        <strain evidence="3 4">Y3L14</strain>
    </source>
</reference>
<keyword evidence="1" id="KW-0812">Transmembrane</keyword>
<evidence type="ECO:0000313" key="4">
    <source>
        <dbReference type="Proteomes" id="UP000309872"/>
    </source>
</evidence>
<feature type="domain" description="Protein-glutamine gamma-glutamyltransferase-like C-terminal" evidence="2">
    <location>
        <begin position="207"/>
        <end position="265"/>
    </location>
</feature>
<dbReference type="InterPro" id="IPR025403">
    <property type="entry name" value="TgpA-like_C"/>
</dbReference>
<evidence type="ECO:0000313" key="3">
    <source>
        <dbReference type="EMBL" id="TJY61300.1"/>
    </source>
</evidence>
<dbReference type="Proteomes" id="UP000309872">
    <property type="component" value="Unassembled WGS sequence"/>
</dbReference>
<evidence type="ECO:0000256" key="1">
    <source>
        <dbReference type="SAM" id="Phobius"/>
    </source>
</evidence>
<dbReference type="RefSeq" id="WP_136822937.1">
    <property type="nucleotide sequence ID" value="NZ_BMJX01000010.1"/>
</dbReference>
<name>A0A4U0GQS6_9SPHI</name>